<evidence type="ECO:0000313" key="18">
    <source>
        <dbReference type="Proteomes" id="UP000278807"/>
    </source>
</evidence>
<evidence type="ECO:0000256" key="3">
    <source>
        <dbReference type="ARBA" id="ARBA00022574"/>
    </source>
</evidence>
<dbReference type="GO" id="GO:0003341">
    <property type="term" value="P:cilium movement"/>
    <property type="evidence" value="ECO:0007669"/>
    <property type="project" value="UniProtKB-ARBA"/>
</dbReference>
<dbReference type="EMBL" id="UZAE01000026">
    <property type="protein sequence ID" value="VDN95986.1"/>
    <property type="molecule type" value="Genomic_DNA"/>
</dbReference>
<evidence type="ECO:0000256" key="11">
    <source>
        <dbReference type="ARBA" id="ARBA00060934"/>
    </source>
</evidence>
<feature type="compositionally biased region" description="Polar residues" evidence="15">
    <location>
        <begin position="1867"/>
        <end position="1882"/>
    </location>
</feature>
<evidence type="ECO:0000313" key="19">
    <source>
        <dbReference type="WBParaSite" id="HNAJ_0000012601-mRNA-1"/>
    </source>
</evidence>
<dbReference type="SUPFAM" id="SSF50978">
    <property type="entry name" value="WD40 repeat-like"/>
    <property type="match status" value="1"/>
</dbReference>
<feature type="coiled-coil region" evidence="14">
    <location>
        <begin position="898"/>
        <end position="971"/>
    </location>
</feature>
<reference evidence="17 18" key="2">
    <citation type="submission" date="2018-11" db="EMBL/GenBank/DDBJ databases">
        <authorList>
            <consortium name="Pathogen Informatics"/>
        </authorList>
    </citation>
    <scope>NUCLEOTIDE SEQUENCE [LARGE SCALE GENOMIC DNA]</scope>
</reference>
<feature type="compositionally biased region" description="Low complexity" evidence="15">
    <location>
        <begin position="7"/>
        <end position="21"/>
    </location>
</feature>
<protein>
    <recommendedName>
        <fullName evidence="12">Cilia- and flagella-associated protein 44</fullName>
    </recommendedName>
</protein>
<dbReference type="FunFam" id="2.130.10.10:FF:000401">
    <property type="entry name" value="Cilia- and flagella-associated protein 44"/>
    <property type="match status" value="1"/>
</dbReference>
<keyword evidence="9" id="KW-0966">Cell projection</keyword>
<evidence type="ECO:0000259" key="16">
    <source>
        <dbReference type="Pfam" id="PF23409"/>
    </source>
</evidence>
<dbReference type="InterPro" id="IPR015943">
    <property type="entry name" value="WD40/YVTN_repeat-like_dom_sf"/>
</dbReference>
<feature type="compositionally biased region" description="Low complexity" evidence="15">
    <location>
        <begin position="1524"/>
        <end position="1541"/>
    </location>
</feature>
<dbReference type="WBParaSite" id="HNAJ_0000012601-mRNA-1">
    <property type="protein sequence ID" value="HNAJ_0000012601-mRNA-1"/>
    <property type="gene ID" value="HNAJ_0000012601"/>
</dbReference>
<accession>A0A0R3T022</accession>
<keyword evidence="8" id="KW-0206">Cytoskeleton</keyword>
<comment type="similarity">
    <text evidence="11">Belongs to the CFAP44 family.</text>
</comment>
<evidence type="ECO:0000256" key="9">
    <source>
        <dbReference type="ARBA" id="ARBA00023273"/>
    </source>
</evidence>
<dbReference type="Proteomes" id="UP000278807">
    <property type="component" value="Unassembled WGS sequence"/>
</dbReference>
<dbReference type="InterPro" id="IPR001680">
    <property type="entry name" value="WD40_rpt"/>
</dbReference>
<dbReference type="Pfam" id="PF23409">
    <property type="entry name" value="Beta-prop_EML"/>
    <property type="match status" value="1"/>
</dbReference>
<keyword evidence="4" id="KW-0677">Repeat</keyword>
<evidence type="ECO:0000256" key="14">
    <source>
        <dbReference type="SAM" id="Coils"/>
    </source>
</evidence>
<evidence type="ECO:0000256" key="10">
    <source>
        <dbReference type="ARBA" id="ARBA00055223"/>
    </source>
</evidence>
<evidence type="ECO:0000256" key="12">
    <source>
        <dbReference type="ARBA" id="ARBA00074727"/>
    </source>
</evidence>
<evidence type="ECO:0000256" key="13">
    <source>
        <dbReference type="PROSITE-ProRule" id="PRU00221"/>
    </source>
</evidence>
<feature type="region of interest" description="Disordered" evidence="15">
    <location>
        <begin position="1"/>
        <end position="25"/>
    </location>
</feature>
<evidence type="ECO:0000256" key="2">
    <source>
        <dbReference type="ARBA" id="ARBA00022490"/>
    </source>
</evidence>
<feature type="coiled-coil region" evidence="14">
    <location>
        <begin position="1675"/>
        <end position="1709"/>
    </location>
</feature>
<evidence type="ECO:0000256" key="8">
    <source>
        <dbReference type="ARBA" id="ARBA00023212"/>
    </source>
</evidence>
<name>A0A0R3T022_RODNA</name>
<feature type="region of interest" description="Disordered" evidence="15">
    <location>
        <begin position="1815"/>
        <end position="1835"/>
    </location>
</feature>
<feature type="region of interest" description="Disordered" evidence="15">
    <location>
        <begin position="1239"/>
        <end position="1258"/>
    </location>
</feature>
<feature type="domain" description="EML-like first beta-propeller" evidence="16">
    <location>
        <begin position="125"/>
        <end position="333"/>
    </location>
</feature>
<evidence type="ECO:0000256" key="1">
    <source>
        <dbReference type="ARBA" id="ARBA00004611"/>
    </source>
</evidence>
<dbReference type="InterPro" id="IPR055439">
    <property type="entry name" value="Beta-prop_EML_1st"/>
</dbReference>
<evidence type="ECO:0000313" key="17">
    <source>
        <dbReference type="EMBL" id="VDN95986.1"/>
    </source>
</evidence>
<dbReference type="PANTHER" id="PTHR14885">
    <property type="entry name" value="CILIA- AND FLAGELLA-ASSOCIATED PROTEIN 43-RELATED"/>
    <property type="match status" value="1"/>
</dbReference>
<dbReference type="Gene3D" id="2.130.10.10">
    <property type="entry name" value="YVTN repeat-like/Quinoprotein amine dehydrogenase"/>
    <property type="match status" value="2"/>
</dbReference>
<sequence length="1882" mass="216579">MSRRNSETPNENQEPSPNEEIPINEEGVERENGEVEEINIHIPENFFYTIEEIVAKPHMPEDSGLPEDLVKLYQSFGCDTLRRDNLHLLDVDIIGFVVGNYFEIHNIITSERSFIRSTSGLGIGAVDIHTEKKYIAIAEKGSKPNVCIYEYPSLKLYRILTEGTQTAYSSCQFSPDGSLLVTVGDEPDYLLTIWDWREEKIVLRNKASTQEVFRVRWSMDLHGILVTAGSGHIRFWRMADTFTGLKLQGSIGKFGKVELSDIEGFLIMPDGKVLSGCEWGNLLLWEGDLIKVQISRKNKAPCHDGLIMQILLYEGELITIGTDGFVRTWEFDAIDQAEAQEEGTLLEMEPMNEIRVSPRAKLMSLKWIERNEEIIWYCLDAQNGIWKLDLSFSHRAVPPQLILPYHAGAIMACAVSPISHIVTTLGSDGTVRVFDIPKKQQVGEKHFSSSGRCLIWLPQEVDPKGKTLIAGFADGVIRVIQITTDAVDENREISKEAVHIELIQVLKPHTSPILSMSIDPKRGLFATSSEDSTIFICRLEGLHVVASGFIRLPIKAFKIQWHRTDAGANPTLLLLMERSYVLEVSIPVREAPERGTFEIIDVKPLRGFQMDSVAGALRVAESSAQKRLAYKEAKRRRDENILKLFKEGHIKEEDLAKADEDEKRLQGKLEDELARLKVIVPEIPSPVIGGFICHEDPNLIWINLGDCDAGYMYKCGLMDLADPISKTSEELEVESKEGRILTELETVLPRVRSTKPLQSACIIDCNDSPLISWTFSHNGNRVIMGFENGLLRIQMLQNPFDFSEMGPFWTYAFSDNNRGALKGLDLTFDESFIVTAGADGTLFALEFMSEDQQRLEVNEMLSRLPSSSHEPVVQDDIQDPSEFSIEQARRKMEWDKLVEAGEEKKRETRRQVAELKLRFKMAKEMNERLPVHMRISSGQYEILDQLRDKLLNEREEQMDILNKEAAFESRRKSIALQKLIDRFRKDLSCEYIILRAFGTSDKVSTIRKNKLPEQHMELMKHLKEAVNEENAIEADRRKTKYSVRTQHRQTEHSQLYSSDLISRSKVKGARGLRYVRELQAIEAKRQKREKRRQQWVELYALKPSNTWEDPLDIAAINQVKNNMGDYKLKSSSNYAVSDEHKTTGLKSRLTLLEAIEQISERQDDFNHRLLKLRDKKAFIIKELKKINENLKQISDDLPPNEVTFRLKVEELDDFEFPERAFDATEAALEAFKNSFKASEKVNDEQAKQMDSNDDDDETKAEKIPDFTVFLFNNRPGIFIPMALLLKPKCFFTLNLHVPNQPNILGLPLYVNDPEDVTVDENIQMLETHQPHKPETMVDSTDTGNVNPDMHASPVLFQRTQSADLEDNLRLEMKKQELRYAKALYKQKCLIAEAGKMVRCFNMELRTLSHQKVNLDYLMKRANLNVLILYEEYKLLSEFESEERGLTDNYDNKLQEKNDIEEKIADNEVEIESTLANIERTTAKENEVYEDFKAFLGESNSWSDFLQKVYRKKVKRKAKGANAGENASEESSVSDSFTSEISEWNDSDEYKDSEEDYDIGEGESGTGIYDLDTCPPGCPETDYDQTVAFREMRLDVEDEITEQKHLLETIKKESEILAKKAKIAQQNLQQATVELQEFQLEKQRKLNIIERMVNLRLDQINYFLNGSLPSDFDQVLVFRNDSAEQLRNRIQSLDEEKPLLRNEKHQAKEKYKMFQRHKKVFQGELQKMVIKCDAMMIDKFGRLEDLERLETIHPKAEELTLRTLGLQARIQREEKELEEKLRNARDEYIVQLRENTRLVMKKLMLFNEMQTLSKALDKHLRNPKRGSDGSQNARTEDLNTRLKAVYMQAEEINKLTAEYRYLSEQEPKTSNSHQESLNKQIVT</sequence>
<feature type="compositionally biased region" description="Acidic residues" evidence="15">
    <location>
        <begin position="1542"/>
        <end position="1560"/>
    </location>
</feature>
<keyword evidence="18" id="KW-1185">Reference proteome</keyword>
<organism evidence="19">
    <name type="scientific">Rodentolepis nana</name>
    <name type="common">Dwarf tapeworm</name>
    <name type="synonym">Hymenolepis nana</name>
    <dbReference type="NCBI Taxonomy" id="102285"/>
    <lineage>
        <taxon>Eukaryota</taxon>
        <taxon>Metazoa</taxon>
        <taxon>Spiralia</taxon>
        <taxon>Lophotrochozoa</taxon>
        <taxon>Platyhelminthes</taxon>
        <taxon>Cestoda</taxon>
        <taxon>Eucestoda</taxon>
        <taxon>Cyclophyllidea</taxon>
        <taxon>Hymenolepididae</taxon>
        <taxon>Rodentolepis</taxon>
    </lineage>
</organism>
<evidence type="ECO:0000256" key="6">
    <source>
        <dbReference type="ARBA" id="ARBA00023054"/>
    </source>
</evidence>
<keyword evidence="2" id="KW-0963">Cytoplasm</keyword>
<evidence type="ECO:0000256" key="15">
    <source>
        <dbReference type="SAM" id="MobiDB-lite"/>
    </source>
</evidence>
<gene>
    <name evidence="17" type="ORF">HNAJ_LOCUS127</name>
</gene>
<proteinExistence type="inferred from homology"/>
<feature type="coiled-coil region" evidence="14">
    <location>
        <begin position="1449"/>
        <end position="1476"/>
    </location>
</feature>
<dbReference type="GO" id="GO:0060285">
    <property type="term" value="P:cilium-dependent cell motility"/>
    <property type="evidence" value="ECO:0007669"/>
    <property type="project" value="UniProtKB-ARBA"/>
</dbReference>
<dbReference type="OrthoDB" id="1935234at2759"/>
<evidence type="ECO:0000256" key="7">
    <source>
        <dbReference type="ARBA" id="ARBA00023069"/>
    </source>
</evidence>
<feature type="region of interest" description="Disordered" evidence="15">
    <location>
        <begin position="1863"/>
        <end position="1882"/>
    </location>
</feature>
<dbReference type="PROSITE" id="PS50082">
    <property type="entry name" value="WD_REPEATS_2"/>
    <property type="match status" value="1"/>
</dbReference>
<feature type="coiled-coil region" evidence="14">
    <location>
        <begin position="1755"/>
        <end position="1793"/>
    </location>
</feature>
<dbReference type="Pfam" id="PF00400">
    <property type="entry name" value="WD40"/>
    <property type="match status" value="2"/>
</dbReference>
<comment type="function">
    <text evidence="10">Flagellar protein involved in sperm flagellum axoneme organization and function.</text>
</comment>
<dbReference type="STRING" id="102285.A0A0R3T022"/>
<keyword evidence="5" id="KW-0282">Flagellum</keyword>
<keyword evidence="6 14" id="KW-0175">Coiled coil</keyword>
<reference evidence="19" key="1">
    <citation type="submission" date="2016-04" db="UniProtKB">
        <authorList>
            <consortium name="WormBaseParasite"/>
        </authorList>
    </citation>
    <scope>IDENTIFICATION</scope>
</reference>
<feature type="repeat" description="WD" evidence="13">
    <location>
        <begin position="403"/>
        <end position="444"/>
    </location>
</feature>
<comment type="subcellular location">
    <subcellularLocation>
        <location evidence="1">Cytoplasm</location>
        <location evidence="1">Cytoskeleton</location>
        <location evidence="1">Flagellum axoneme</location>
    </subcellularLocation>
</comment>
<dbReference type="SMART" id="SM00320">
    <property type="entry name" value="WD40"/>
    <property type="match status" value="7"/>
</dbReference>
<feature type="region of interest" description="Disordered" evidence="15">
    <location>
        <begin position="1519"/>
        <end position="1572"/>
    </location>
</feature>
<feature type="coiled-coil region" evidence="14">
    <location>
        <begin position="1606"/>
        <end position="1647"/>
    </location>
</feature>
<dbReference type="PANTHER" id="PTHR14885:SF3">
    <property type="entry name" value="CILIA- AND FLAGELLA-ASSOCIATED PROTEIN 44"/>
    <property type="match status" value="1"/>
</dbReference>
<evidence type="ECO:0000256" key="5">
    <source>
        <dbReference type="ARBA" id="ARBA00022846"/>
    </source>
</evidence>
<feature type="coiled-coil region" evidence="14">
    <location>
        <begin position="1169"/>
        <end position="1196"/>
    </location>
</feature>
<evidence type="ECO:0000256" key="4">
    <source>
        <dbReference type="ARBA" id="ARBA00022737"/>
    </source>
</evidence>
<keyword evidence="7" id="KW-0969">Cilium</keyword>
<keyword evidence="3 13" id="KW-0853">WD repeat</keyword>
<dbReference type="InterPro" id="IPR036322">
    <property type="entry name" value="WD40_repeat_dom_sf"/>
</dbReference>